<dbReference type="PANTHER" id="PTHR33085">
    <property type="entry name" value="OS12G0113100 PROTEIN-RELATED"/>
    <property type="match status" value="1"/>
</dbReference>
<evidence type="ECO:0000313" key="1">
    <source>
        <dbReference type="EMBL" id="CAL5084925.1"/>
    </source>
</evidence>
<accession>A0ABC9FZQ3</accession>
<dbReference type="Proteomes" id="UP001497457">
    <property type="component" value="Chromosome 8b"/>
</dbReference>
<protein>
    <submittedName>
        <fullName evidence="1">Uncharacterized protein</fullName>
    </submittedName>
</protein>
<dbReference type="Pfam" id="PF07893">
    <property type="entry name" value="DUF1668"/>
    <property type="match status" value="2"/>
</dbReference>
<dbReference type="PANTHER" id="PTHR33085:SF113">
    <property type="entry name" value="OS05G0126000 PROTEIN"/>
    <property type="match status" value="1"/>
</dbReference>
<dbReference type="EMBL" id="OZ075118">
    <property type="protein sequence ID" value="CAL5084925.1"/>
    <property type="molecule type" value="Genomic_DNA"/>
</dbReference>
<proteinExistence type="predicted"/>
<name>A0ABC9FZQ3_9POAL</name>
<keyword evidence="2" id="KW-1185">Reference proteome</keyword>
<gene>
    <name evidence="1" type="ORF">URODEC1_LOCUS110830</name>
</gene>
<reference evidence="1 2" key="2">
    <citation type="submission" date="2024-10" db="EMBL/GenBank/DDBJ databases">
        <authorList>
            <person name="Ryan C."/>
        </authorList>
    </citation>
    <scope>NUCLEOTIDE SEQUENCE [LARGE SCALE GENOMIC DNA]</scope>
</reference>
<sequence>MILRRFVNIVAENLKGRYSLHRLDVSKHLFYPSTAEAKAAAAKAAGKNGNAGFRAPPTRRLKRLPPPCINFHPSPSILSDRATLEIFALLCPSSSEGRVLCCGDSGRSLIYNADSHFVQTMPSIQGLKGRRPITISTGRPGDLEDLYVLTAGADFSCFHVLRFGGKDRAVHRPWERKAWHWDSLPLPPFNDAISSYTVVDGGRTICVSSEAPSQMALAPTALTRPYHLCATSDLSDMKQPPTLQHVLPHLNTPKNWLLSRANLISLGEGKFCVAKVFHEGVDSTGDEPEDSDSPGMEIIGSVFTVLSGVELVTSGSSGDELEGLQVHKSVRYMFMEDMIQWEL</sequence>
<dbReference type="AlphaFoldDB" id="A0ABC9FZQ3"/>
<organism evidence="1 2">
    <name type="scientific">Urochloa decumbens</name>
    <dbReference type="NCBI Taxonomy" id="240449"/>
    <lineage>
        <taxon>Eukaryota</taxon>
        <taxon>Viridiplantae</taxon>
        <taxon>Streptophyta</taxon>
        <taxon>Embryophyta</taxon>
        <taxon>Tracheophyta</taxon>
        <taxon>Spermatophyta</taxon>
        <taxon>Magnoliopsida</taxon>
        <taxon>Liliopsida</taxon>
        <taxon>Poales</taxon>
        <taxon>Poaceae</taxon>
        <taxon>PACMAD clade</taxon>
        <taxon>Panicoideae</taxon>
        <taxon>Panicodae</taxon>
        <taxon>Paniceae</taxon>
        <taxon>Melinidinae</taxon>
        <taxon>Urochloa</taxon>
    </lineage>
</organism>
<evidence type="ECO:0000313" key="2">
    <source>
        <dbReference type="Proteomes" id="UP001497457"/>
    </source>
</evidence>
<dbReference type="InterPro" id="IPR012871">
    <property type="entry name" value="DUF1668_ORYSA"/>
</dbReference>
<reference evidence="2" key="1">
    <citation type="submission" date="2024-06" db="EMBL/GenBank/DDBJ databases">
        <authorList>
            <person name="Ryan C."/>
        </authorList>
    </citation>
    <scope>NUCLEOTIDE SEQUENCE [LARGE SCALE GENOMIC DNA]</scope>
</reference>